<sequence length="237" mass="26733">MNDHRRRTSSRGGGDGYRRRTSSRGGGDGYRRRSWAPGQTVVERFVRPDGSVGQEHPLRVISDDGQVLFGWLPLGTPIIASRLQDGRALRDAPLAERFRVPRIPVPDTWHGTSTLRMIPEDAWSSVWWFFEPDGRFRDWYVNLEVPLGRCTGGPDRMDGILDLVVTPNTGWRWKDEDEAVAAVEAGRLTPEQLDRLREEGERIGALAGRGAFPFDGSYTDFRPEPAWPQPALPGRSR</sequence>
<evidence type="ECO:0000313" key="4">
    <source>
        <dbReference type="EMBL" id="PFG46565.1"/>
    </source>
</evidence>
<dbReference type="Pfam" id="PF04167">
    <property type="entry name" value="DUF402"/>
    <property type="match status" value="1"/>
</dbReference>
<dbReference type="InterPro" id="IPR050212">
    <property type="entry name" value="Ntdp-like"/>
</dbReference>
<comment type="caution">
    <text evidence="4">The sequence shown here is derived from an EMBL/GenBank/DDBJ whole genome shotgun (WGS) entry which is preliminary data.</text>
</comment>
<accession>A0A2A9F810</accession>
<name>A0A2A9F810_9PSEU</name>
<keyword evidence="5" id="KW-1185">Reference proteome</keyword>
<dbReference type="PANTHER" id="PTHR39159:SF1">
    <property type="entry name" value="UPF0374 PROTEIN YGAC"/>
    <property type="match status" value="1"/>
</dbReference>
<dbReference type="GO" id="GO:0016787">
    <property type="term" value="F:hydrolase activity"/>
    <property type="evidence" value="ECO:0007669"/>
    <property type="project" value="UniProtKB-KW"/>
</dbReference>
<protein>
    <submittedName>
        <fullName evidence="4">Uncharacterized protein DUF402</fullName>
    </submittedName>
</protein>
<feature type="region of interest" description="Disordered" evidence="2">
    <location>
        <begin position="1"/>
        <end position="34"/>
    </location>
</feature>
<dbReference type="Gene3D" id="2.40.380.10">
    <property type="entry name" value="FomD-like"/>
    <property type="match status" value="1"/>
</dbReference>
<evidence type="ECO:0000313" key="5">
    <source>
        <dbReference type="Proteomes" id="UP000243542"/>
    </source>
</evidence>
<dbReference type="InterPro" id="IPR007295">
    <property type="entry name" value="DUF402"/>
</dbReference>
<organism evidence="4 5">
    <name type="scientific">Amycolatopsis sulphurea</name>
    <dbReference type="NCBI Taxonomy" id="76022"/>
    <lineage>
        <taxon>Bacteria</taxon>
        <taxon>Bacillati</taxon>
        <taxon>Actinomycetota</taxon>
        <taxon>Actinomycetes</taxon>
        <taxon>Pseudonocardiales</taxon>
        <taxon>Pseudonocardiaceae</taxon>
        <taxon>Amycolatopsis</taxon>
    </lineage>
</organism>
<evidence type="ECO:0000259" key="3">
    <source>
        <dbReference type="Pfam" id="PF04167"/>
    </source>
</evidence>
<dbReference type="SUPFAM" id="SSF159234">
    <property type="entry name" value="FomD-like"/>
    <property type="match status" value="1"/>
</dbReference>
<evidence type="ECO:0000256" key="1">
    <source>
        <dbReference type="ARBA" id="ARBA00022801"/>
    </source>
</evidence>
<keyword evidence="1" id="KW-0378">Hydrolase</keyword>
<feature type="domain" description="DUF402" evidence="3">
    <location>
        <begin position="90"/>
        <end position="207"/>
    </location>
</feature>
<proteinExistence type="predicted"/>
<dbReference type="PANTHER" id="PTHR39159">
    <property type="match status" value="1"/>
</dbReference>
<evidence type="ECO:0000256" key="2">
    <source>
        <dbReference type="SAM" id="MobiDB-lite"/>
    </source>
</evidence>
<feature type="region of interest" description="Disordered" evidence="2">
    <location>
        <begin position="216"/>
        <end position="237"/>
    </location>
</feature>
<gene>
    <name evidence="4" type="ORF">ATK36_1548</name>
</gene>
<dbReference type="EMBL" id="PDJK01000002">
    <property type="protein sequence ID" value="PFG46565.1"/>
    <property type="molecule type" value="Genomic_DNA"/>
</dbReference>
<dbReference type="Proteomes" id="UP000243542">
    <property type="component" value="Unassembled WGS sequence"/>
</dbReference>
<dbReference type="AlphaFoldDB" id="A0A2A9F810"/>
<dbReference type="InterPro" id="IPR035930">
    <property type="entry name" value="FomD-like_sf"/>
</dbReference>
<reference evidence="4 5" key="1">
    <citation type="submission" date="2017-10" db="EMBL/GenBank/DDBJ databases">
        <title>Sequencing the genomes of 1000 actinobacteria strains.</title>
        <authorList>
            <person name="Klenk H.-P."/>
        </authorList>
    </citation>
    <scope>NUCLEOTIDE SEQUENCE [LARGE SCALE GENOMIC DNA]</scope>
    <source>
        <strain evidence="4 5">DSM 46092</strain>
    </source>
</reference>